<organism evidence="1 2">
    <name type="scientific">Sparus aurata</name>
    <name type="common">Gilthead sea bream</name>
    <dbReference type="NCBI Taxonomy" id="8175"/>
    <lineage>
        <taxon>Eukaryota</taxon>
        <taxon>Metazoa</taxon>
        <taxon>Chordata</taxon>
        <taxon>Craniata</taxon>
        <taxon>Vertebrata</taxon>
        <taxon>Euteleostomi</taxon>
        <taxon>Actinopterygii</taxon>
        <taxon>Neopterygii</taxon>
        <taxon>Teleostei</taxon>
        <taxon>Neoteleostei</taxon>
        <taxon>Acanthomorphata</taxon>
        <taxon>Eupercaria</taxon>
        <taxon>Spariformes</taxon>
        <taxon>Sparidae</taxon>
        <taxon>Sparus</taxon>
    </lineage>
</organism>
<reference evidence="1" key="3">
    <citation type="submission" date="2025-09" db="UniProtKB">
        <authorList>
            <consortium name="Ensembl"/>
        </authorList>
    </citation>
    <scope>IDENTIFICATION</scope>
</reference>
<keyword evidence="2" id="KW-1185">Reference proteome</keyword>
<name>A0A671TTH1_SPAAU</name>
<protein>
    <submittedName>
        <fullName evidence="1">Uncharacterized protein</fullName>
    </submittedName>
</protein>
<reference evidence="1" key="1">
    <citation type="submission" date="2021-04" db="EMBL/GenBank/DDBJ databases">
        <authorList>
            <consortium name="Wellcome Sanger Institute Data Sharing"/>
        </authorList>
    </citation>
    <scope>NUCLEOTIDE SEQUENCE [LARGE SCALE GENOMIC DNA]</scope>
</reference>
<dbReference type="InParanoid" id="A0A671TTH1"/>
<dbReference type="Ensembl" id="ENSSAUT00010004317.1">
    <property type="protein sequence ID" value="ENSSAUP00010003997.1"/>
    <property type="gene ID" value="ENSSAUG00010002087.1"/>
</dbReference>
<reference evidence="1" key="2">
    <citation type="submission" date="2025-08" db="UniProtKB">
        <authorList>
            <consortium name="Ensembl"/>
        </authorList>
    </citation>
    <scope>IDENTIFICATION</scope>
</reference>
<dbReference type="AlphaFoldDB" id="A0A671TTH1"/>
<proteinExistence type="predicted"/>
<evidence type="ECO:0000313" key="1">
    <source>
        <dbReference type="Ensembl" id="ENSSAUP00010003997.1"/>
    </source>
</evidence>
<sequence length="53" mass="5896">TTRSLNPEQVDCQVSVCQQHLKMNEVISVAFQESSVSQTSDRFSGSGLVRQPR</sequence>
<evidence type="ECO:0000313" key="2">
    <source>
        <dbReference type="Proteomes" id="UP000472265"/>
    </source>
</evidence>
<dbReference type="Proteomes" id="UP000472265">
    <property type="component" value="Chromosome 16"/>
</dbReference>
<accession>A0A671TTH1</accession>